<dbReference type="HOGENOM" id="CLU_104083_2_0_10"/>
<keyword evidence="1 3" id="KW-0808">Transferase</keyword>
<dbReference type="Gene3D" id="3.90.470.20">
    <property type="entry name" value="4'-phosphopantetheinyl transferase domain"/>
    <property type="match status" value="1"/>
</dbReference>
<dbReference type="GO" id="GO:0008897">
    <property type="term" value="F:holo-[acyl-carrier-protein] synthase activity"/>
    <property type="evidence" value="ECO:0007669"/>
    <property type="project" value="InterPro"/>
</dbReference>
<dbReference type="KEGG" id="oho:Oweho_2854"/>
<evidence type="ECO:0000313" key="4">
    <source>
        <dbReference type="Proteomes" id="UP000005631"/>
    </source>
</evidence>
<dbReference type="RefSeq" id="WP_014203163.1">
    <property type="nucleotide sequence ID" value="NC_016599.1"/>
</dbReference>
<proteinExistence type="predicted"/>
<dbReference type="AlphaFoldDB" id="G8R0T7"/>
<organism evidence="3 4">
    <name type="scientific">Owenweeksia hongkongensis (strain DSM 17368 / CIP 108786 / JCM 12287 / NRRL B-23963 / UST20020801)</name>
    <dbReference type="NCBI Taxonomy" id="926562"/>
    <lineage>
        <taxon>Bacteria</taxon>
        <taxon>Pseudomonadati</taxon>
        <taxon>Bacteroidota</taxon>
        <taxon>Flavobacteriia</taxon>
        <taxon>Flavobacteriales</taxon>
        <taxon>Owenweeksiaceae</taxon>
        <taxon>Owenweeksia</taxon>
    </lineage>
</organism>
<accession>G8R0T7</accession>
<dbReference type="Proteomes" id="UP000005631">
    <property type="component" value="Chromosome"/>
</dbReference>
<evidence type="ECO:0000256" key="1">
    <source>
        <dbReference type="ARBA" id="ARBA00022679"/>
    </source>
</evidence>
<keyword evidence="4" id="KW-1185">Reference proteome</keyword>
<sequence>MPLYQRFNISQSTSIIIWEIKETEEQLMDGIQMHPSDADRFQRFTNPKKRNEFLALRQCLIEYFEHNPAVHYNEDGKPFLKNGYHISFSHTDGFAGMIICDKNPVGIDLELFRDRIKRIAHKFLRKEEKKSIQNKTEVEHLTLYWGAKEVMVKITGNRRLNFISELSVKPFPYQPNCETSGTIKTDDYHKNIRLFFKSIESLHITYGWEIIA</sequence>
<dbReference type="SUPFAM" id="SSF56214">
    <property type="entry name" value="4'-phosphopantetheinyl transferase"/>
    <property type="match status" value="2"/>
</dbReference>
<name>G8R0T7_OWEHD</name>
<gene>
    <name evidence="3" type="ordered locus">Oweho_2854</name>
</gene>
<dbReference type="InterPro" id="IPR037143">
    <property type="entry name" value="4-PPantetheinyl_Trfase_dom_sf"/>
</dbReference>
<feature type="domain" description="4'-phosphopantetheinyl transferase" evidence="2">
    <location>
        <begin position="104"/>
        <end position="168"/>
    </location>
</feature>
<dbReference type="InterPro" id="IPR008278">
    <property type="entry name" value="4-PPantetheinyl_Trfase_dom"/>
</dbReference>
<dbReference type="eggNOG" id="COG2091">
    <property type="taxonomic scope" value="Bacteria"/>
</dbReference>
<evidence type="ECO:0000313" key="3">
    <source>
        <dbReference type="EMBL" id="AEV33814.1"/>
    </source>
</evidence>
<reference evidence="3 4" key="1">
    <citation type="journal article" date="2012" name="Stand. Genomic Sci.">
        <title>Genome sequence of the orange-pigmented seawater bacterium Owenweeksia hongkongensis type strain (UST20020801(T)).</title>
        <authorList>
            <person name="Riedel T."/>
            <person name="Held B."/>
            <person name="Nolan M."/>
            <person name="Lucas S."/>
            <person name="Lapidus A."/>
            <person name="Tice H."/>
            <person name="Del Rio T.G."/>
            <person name="Cheng J.F."/>
            <person name="Han C."/>
            <person name="Tapia R."/>
            <person name="Goodwin L.A."/>
            <person name="Pitluck S."/>
            <person name="Liolios K."/>
            <person name="Mavromatis K."/>
            <person name="Pagani I."/>
            <person name="Ivanova N."/>
            <person name="Mikhailova N."/>
            <person name="Pati A."/>
            <person name="Chen A."/>
            <person name="Palaniappan K."/>
            <person name="Rohde M."/>
            <person name="Tindall B.J."/>
            <person name="Detter J.C."/>
            <person name="Goker M."/>
            <person name="Woyke T."/>
            <person name="Bristow J."/>
            <person name="Eisen J.A."/>
            <person name="Markowitz V."/>
            <person name="Hugenholtz P."/>
            <person name="Klenk H.P."/>
            <person name="Kyrpides N.C."/>
        </authorList>
    </citation>
    <scope>NUCLEOTIDE SEQUENCE</scope>
    <source>
        <strain evidence="4">DSM 17368 / JCM 12287 / NRRL B-23963</strain>
    </source>
</reference>
<evidence type="ECO:0000259" key="2">
    <source>
        <dbReference type="Pfam" id="PF01648"/>
    </source>
</evidence>
<dbReference type="Pfam" id="PF01648">
    <property type="entry name" value="ACPS"/>
    <property type="match status" value="1"/>
</dbReference>
<dbReference type="OrthoDB" id="1190494at2"/>
<dbReference type="EMBL" id="CP003156">
    <property type="protein sequence ID" value="AEV33814.1"/>
    <property type="molecule type" value="Genomic_DNA"/>
</dbReference>
<protein>
    <submittedName>
        <fullName evidence="3">Phosphopantetheinyl transferase</fullName>
    </submittedName>
</protein>
<dbReference type="STRING" id="926562.Oweho_2854"/>
<dbReference type="GO" id="GO:0000287">
    <property type="term" value="F:magnesium ion binding"/>
    <property type="evidence" value="ECO:0007669"/>
    <property type="project" value="InterPro"/>
</dbReference>